<evidence type="ECO:0000256" key="3">
    <source>
        <dbReference type="ARBA" id="ARBA00023082"/>
    </source>
</evidence>
<dbReference type="GO" id="GO:0006352">
    <property type="term" value="P:DNA-templated transcription initiation"/>
    <property type="evidence" value="ECO:0007669"/>
    <property type="project" value="InterPro"/>
</dbReference>
<dbReference type="PANTHER" id="PTHR43133">
    <property type="entry name" value="RNA POLYMERASE ECF-TYPE SIGMA FACTO"/>
    <property type="match status" value="1"/>
</dbReference>
<dbReference type="InterPro" id="IPR014284">
    <property type="entry name" value="RNA_pol_sigma-70_dom"/>
</dbReference>
<evidence type="ECO:0000256" key="1">
    <source>
        <dbReference type="ARBA" id="ARBA00010641"/>
    </source>
</evidence>
<dbReference type="Gene3D" id="1.10.1740.10">
    <property type="match status" value="1"/>
</dbReference>
<dbReference type="Pfam" id="PF08281">
    <property type="entry name" value="Sigma70_r4_2"/>
    <property type="match status" value="1"/>
</dbReference>
<dbReference type="PANTHER" id="PTHR43133:SF60">
    <property type="entry name" value="RNA POLYMERASE SIGMA FACTOR SIGV"/>
    <property type="match status" value="1"/>
</dbReference>
<dbReference type="GO" id="GO:0003677">
    <property type="term" value="F:DNA binding"/>
    <property type="evidence" value="ECO:0007669"/>
    <property type="project" value="InterPro"/>
</dbReference>
<reference evidence="6" key="1">
    <citation type="submission" date="2022-07" db="EMBL/GenBank/DDBJ databases">
        <title>Prevotella copri.</title>
        <authorList>
            <person name="Yang C."/>
        </authorList>
    </citation>
    <scope>NUCLEOTIDE SEQUENCE</scope>
    <source>
        <strain evidence="6">HF1805</strain>
    </source>
</reference>
<comment type="similarity">
    <text evidence="1">Belongs to the sigma-70 factor family. ECF subfamily.</text>
</comment>
<keyword evidence="4" id="KW-0804">Transcription</keyword>
<evidence type="ECO:0000313" key="6">
    <source>
        <dbReference type="EMBL" id="MCP9549464.1"/>
    </source>
</evidence>
<evidence type="ECO:0000256" key="2">
    <source>
        <dbReference type="ARBA" id="ARBA00023015"/>
    </source>
</evidence>
<accession>A0AAW5I980</accession>
<proteinExistence type="inferred from homology"/>
<name>A0AAW5I980_9BACT</name>
<organism evidence="6 7">
    <name type="scientific">Segatella copri</name>
    <dbReference type="NCBI Taxonomy" id="165179"/>
    <lineage>
        <taxon>Bacteria</taxon>
        <taxon>Pseudomonadati</taxon>
        <taxon>Bacteroidota</taxon>
        <taxon>Bacteroidia</taxon>
        <taxon>Bacteroidales</taxon>
        <taxon>Prevotellaceae</taxon>
        <taxon>Segatella</taxon>
    </lineage>
</organism>
<dbReference type="GO" id="GO:0016987">
    <property type="term" value="F:sigma factor activity"/>
    <property type="evidence" value="ECO:0007669"/>
    <property type="project" value="UniProtKB-KW"/>
</dbReference>
<keyword evidence="2" id="KW-0805">Transcription regulation</keyword>
<dbReference type="RefSeq" id="WP_254969974.1">
    <property type="nucleotide sequence ID" value="NZ_JANDWU010000012.1"/>
</dbReference>
<dbReference type="Proteomes" id="UP001205506">
    <property type="component" value="Unassembled WGS sequence"/>
</dbReference>
<evidence type="ECO:0000313" key="7">
    <source>
        <dbReference type="Proteomes" id="UP001205506"/>
    </source>
</evidence>
<dbReference type="EMBL" id="JANDWU010000012">
    <property type="protein sequence ID" value="MCP9549464.1"/>
    <property type="molecule type" value="Genomic_DNA"/>
</dbReference>
<dbReference type="SUPFAM" id="SSF88659">
    <property type="entry name" value="Sigma3 and sigma4 domains of RNA polymerase sigma factors"/>
    <property type="match status" value="1"/>
</dbReference>
<evidence type="ECO:0000259" key="5">
    <source>
        <dbReference type="Pfam" id="PF08281"/>
    </source>
</evidence>
<comment type="caution">
    <text evidence="6">The sequence shown here is derived from an EMBL/GenBank/DDBJ whole genome shotgun (WGS) entry which is preliminary data.</text>
</comment>
<dbReference type="AlphaFoldDB" id="A0AAW5I980"/>
<dbReference type="Gene3D" id="1.10.10.10">
    <property type="entry name" value="Winged helix-like DNA-binding domain superfamily/Winged helix DNA-binding domain"/>
    <property type="match status" value="1"/>
</dbReference>
<gene>
    <name evidence="6" type="ORF">NNC68_08250</name>
</gene>
<dbReference type="InterPro" id="IPR013249">
    <property type="entry name" value="RNA_pol_sigma70_r4_t2"/>
</dbReference>
<feature type="domain" description="RNA polymerase sigma factor 70 region 4 type 2" evidence="5">
    <location>
        <begin position="138"/>
        <end position="196"/>
    </location>
</feature>
<dbReference type="InterPro" id="IPR039425">
    <property type="entry name" value="RNA_pol_sigma-70-like"/>
</dbReference>
<evidence type="ECO:0000256" key="4">
    <source>
        <dbReference type="ARBA" id="ARBA00023163"/>
    </source>
</evidence>
<protein>
    <submittedName>
        <fullName evidence="6">RNA polymerase sigma factor</fullName>
    </submittedName>
</protein>
<dbReference type="InterPro" id="IPR036388">
    <property type="entry name" value="WH-like_DNA-bd_sf"/>
</dbReference>
<dbReference type="NCBIfam" id="TIGR02937">
    <property type="entry name" value="sigma70-ECF"/>
    <property type="match status" value="1"/>
</dbReference>
<dbReference type="InterPro" id="IPR013324">
    <property type="entry name" value="RNA_pol_sigma_r3/r4-like"/>
</dbReference>
<sequence>MEKTHSSINPGRGISDEVAKKRRALFAQYVEPYKNMIYKLCIDYTYHSCDVEENYNAVLANMYRYIETYDTSMSIHTWLHIVTKRHVYKIEEKRQKRENMKDRDNDIESYPTACLSDVEHEGGCNGITVDNYREYFGDEILDALDSLKPQLKRALIYQFVGYDLKEIAEFEYQNGALESRNINTVKSRLFLARKELQKLLTRDGKRRTTN</sequence>
<dbReference type="SUPFAM" id="SSF88946">
    <property type="entry name" value="Sigma2 domain of RNA polymerase sigma factors"/>
    <property type="match status" value="1"/>
</dbReference>
<keyword evidence="3" id="KW-0731">Sigma factor</keyword>
<dbReference type="InterPro" id="IPR013325">
    <property type="entry name" value="RNA_pol_sigma_r2"/>
</dbReference>